<keyword evidence="6" id="KW-1185">Reference proteome</keyword>
<sequence>MKFSLQAISIEENMDDNLIECNIALLYFNIQQVEYMLGDDDEEIPLVIAEMAADKSVMQSLSDLNWICNILSKMDLMKEFVDQWADFSNRLIEVTEDKLLISSMWSLKLMIITGKVLDAVGYGNMIMPRARRVELLKTWIPYFRKTKLALDSIGNEETGYPYKMDEDLCQSIEGAIVALLSAFPLNDQADILAYWMNWEQFKYPDLSEAFEIWCYRTKSAKGRLVEGLDRVGNATVSL</sequence>
<dbReference type="OrthoDB" id="1878759at2759"/>
<organism evidence="5 6">
    <name type="scientific">Artemisia annua</name>
    <name type="common">Sweet wormwood</name>
    <dbReference type="NCBI Taxonomy" id="35608"/>
    <lineage>
        <taxon>Eukaryota</taxon>
        <taxon>Viridiplantae</taxon>
        <taxon>Streptophyta</taxon>
        <taxon>Embryophyta</taxon>
        <taxon>Tracheophyta</taxon>
        <taxon>Spermatophyta</taxon>
        <taxon>Magnoliopsida</taxon>
        <taxon>eudicotyledons</taxon>
        <taxon>Gunneridae</taxon>
        <taxon>Pentapetalae</taxon>
        <taxon>asterids</taxon>
        <taxon>campanulids</taxon>
        <taxon>Asterales</taxon>
        <taxon>Asteraceae</taxon>
        <taxon>Asteroideae</taxon>
        <taxon>Anthemideae</taxon>
        <taxon>Artemisiinae</taxon>
        <taxon>Artemisia</taxon>
    </lineage>
</organism>
<dbReference type="AlphaFoldDB" id="A0A2U1MQL7"/>
<evidence type="ECO:0000259" key="4">
    <source>
        <dbReference type="Pfam" id="PF25553"/>
    </source>
</evidence>
<dbReference type="EMBL" id="PKPP01004611">
    <property type="protein sequence ID" value="PWA63565.1"/>
    <property type="molecule type" value="Genomic_DNA"/>
</dbReference>
<reference evidence="5 6" key="1">
    <citation type="journal article" date="2018" name="Mol. Plant">
        <title>The genome of Artemisia annua provides insight into the evolution of Asteraceae family and artemisinin biosynthesis.</title>
        <authorList>
            <person name="Shen Q."/>
            <person name="Zhang L."/>
            <person name="Liao Z."/>
            <person name="Wang S."/>
            <person name="Yan T."/>
            <person name="Shi P."/>
            <person name="Liu M."/>
            <person name="Fu X."/>
            <person name="Pan Q."/>
            <person name="Wang Y."/>
            <person name="Lv Z."/>
            <person name="Lu X."/>
            <person name="Zhang F."/>
            <person name="Jiang W."/>
            <person name="Ma Y."/>
            <person name="Chen M."/>
            <person name="Hao X."/>
            <person name="Li L."/>
            <person name="Tang Y."/>
            <person name="Lv G."/>
            <person name="Zhou Y."/>
            <person name="Sun X."/>
            <person name="Brodelius P.E."/>
            <person name="Rose J.K.C."/>
            <person name="Tang K."/>
        </authorList>
    </citation>
    <scope>NUCLEOTIDE SEQUENCE [LARGE SCALE GENOMIC DNA]</scope>
    <source>
        <strain evidence="6">cv. Huhao1</strain>
        <tissue evidence="5">Leaf</tissue>
    </source>
</reference>
<protein>
    <submittedName>
        <fullName evidence="5">BTB/POZ-like protein</fullName>
    </submittedName>
</protein>
<comment type="pathway">
    <text evidence="2">Protein modification; protein ubiquitination.</text>
</comment>
<evidence type="ECO:0000313" key="5">
    <source>
        <dbReference type="EMBL" id="PWA63565.1"/>
    </source>
</evidence>
<dbReference type="GO" id="GO:0016567">
    <property type="term" value="P:protein ubiquitination"/>
    <property type="evidence" value="ECO:0007669"/>
    <property type="project" value="UniProtKB-UniPathway"/>
</dbReference>
<evidence type="ECO:0000256" key="2">
    <source>
        <dbReference type="ARBA" id="ARBA00004906"/>
    </source>
</evidence>
<dbReference type="InterPro" id="IPR038920">
    <property type="entry name" value="At3g05675-like"/>
</dbReference>
<dbReference type="Pfam" id="PF25553">
    <property type="entry name" value="BTB-POZ_ANK-like"/>
    <property type="match status" value="1"/>
</dbReference>
<comment type="function">
    <text evidence="1">May act as a substrate-specific adapter of an E3 ubiquitin-protein ligase complex (CUL3-RBX1-BTB) which mediates the ubiquitination and subsequent proteasomal degradation of target proteins.</text>
</comment>
<feature type="domain" description="At3g05675-like ankyrin-like" evidence="4">
    <location>
        <begin position="56"/>
        <end position="217"/>
    </location>
</feature>
<dbReference type="InterPro" id="IPR058039">
    <property type="entry name" value="At3g05675-like_ankyrin"/>
</dbReference>
<dbReference type="UniPathway" id="UPA00143"/>
<evidence type="ECO:0000313" key="6">
    <source>
        <dbReference type="Proteomes" id="UP000245207"/>
    </source>
</evidence>
<dbReference type="PANTHER" id="PTHR31060:SF7">
    <property type="entry name" value="OS06G0129200 PROTEIN"/>
    <property type="match status" value="1"/>
</dbReference>
<keyword evidence="3" id="KW-0833">Ubl conjugation pathway</keyword>
<dbReference type="STRING" id="35608.A0A2U1MQL7"/>
<proteinExistence type="predicted"/>
<evidence type="ECO:0000256" key="1">
    <source>
        <dbReference type="ARBA" id="ARBA00002668"/>
    </source>
</evidence>
<evidence type="ECO:0000256" key="3">
    <source>
        <dbReference type="ARBA" id="ARBA00022786"/>
    </source>
</evidence>
<name>A0A2U1MQL7_ARTAN</name>
<gene>
    <name evidence="5" type="ORF">CTI12_AA349040</name>
</gene>
<dbReference type="Proteomes" id="UP000245207">
    <property type="component" value="Unassembled WGS sequence"/>
</dbReference>
<comment type="caution">
    <text evidence="5">The sequence shown here is derived from an EMBL/GenBank/DDBJ whole genome shotgun (WGS) entry which is preliminary data.</text>
</comment>
<dbReference type="PANTHER" id="PTHR31060">
    <property type="entry name" value="OSJNBA0011J08.25 PROTEIN-RELATED"/>
    <property type="match status" value="1"/>
</dbReference>
<accession>A0A2U1MQL7</accession>